<sequence>MSLSTCYTAWTASVVEAADAAARVAELLCDVEGPEKYTSRLRASETVKIELITKLLEETTIGSEKDALKRRLLALQTSLAQIDTVANTPREVIMPYVEAVNRLQATLNSCQERIAGIQGGYGRHGSMAQAAEQPSDEQLVTLPPHGSPVTQQEPDQYIVHEQSATNSESINTDRELPIKQPYTIAERFGLRKPRFRYVQ</sequence>
<accession>A0ACC1QRY0</accession>
<gene>
    <name evidence="1" type="ORF">NLG97_g5618</name>
</gene>
<dbReference type="EMBL" id="JANAKD010000651">
    <property type="protein sequence ID" value="KAJ3491324.1"/>
    <property type="molecule type" value="Genomic_DNA"/>
</dbReference>
<keyword evidence="2" id="KW-1185">Reference proteome</keyword>
<evidence type="ECO:0000313" key="1">
    <source>
        <dbReference type="EMBL" id="KAJ3491324.1"/>
    </source>
</evidence>
<proteinExistence type="predicted"/>
<comment type="caution">
    <text evidence="1">The sequence shown here is derived from an EMBL/GenBank/DDBJ whole genome shotgun (WGS) entry which is preliminary data.</text>
</comment>
<evidence type="ECO:0000313" key="2">
    <source>
        <dbReference type="Proteomes" id="UP001148737"/>
    </source>
</evidence>
<protein>
    <submittedName>
        <fullName evidence="1">Uncharacterized protein</fullName>
    </submittedName>
</protein>
<dbReference type="Proteomes" id="UP001148737">
    <property type="component" value="Unassembled WGS sequence"/>
</dbReference>
<name>A0ACC1QRY0_9HYPO</name>
<reference evidence="1" key="1">
    <citation type="submission" date="2022-07" db="EMBL/GenBank/DDBJ databases">
        <title>Genome Sequence of Lecanicillium saksenae.</title>
        <authorList>
            <person name="Buettner E."/>
        </authorList>
    </citation>
    <scope>NUCLEOTIDE SEQUENCE</scope>
    <source>
        <strain evidence="1">VT-O1</strain>
    </source>
</reference>
<organism evidence="1 2">
    <name type="scientific">Lecanicillium saksenae</name>
    <dbReference type="NCBI Taxonomy" id="468837"/>
    <lineage>
        <taxon>Eukaryota</taxon>
        <taxon>Fungi</taxon>
        <taxon>Dikarya</taxon>
        <taxon>Ascomycota</taxon>
        <taxon>Pezizomycotina</taxon>
        <taxon>Sordariomycetes</taxon>
        <taxon>Hypocreomycetidae</taxon>
        <taxon>Hypocreales</taxon>
        <taxon>Cordycipitaceae</taxon>
        <taxon>Lecanicillium</taxon>
    </lineage>
</organism>